<gene>
    <name evidence="1" type="ORF">LVIROSA_LOCUS21579</name>
</gene>
<evidence type="ECO:0000313" key="1">
    <source>
        <dbReference type="EMBL" id="CAH1435111.1"/>
    </source>
</evidence>
<dbReference type="EMBL" id="CAKMRJ010004312">
    <property type="protein sequence ID" value="CAH1435111.1"/>
    <property type="molecule type" value="Genomic_DNA"/>
</dbReference>
<dbReference type="AlphaFoldDB" id="A0AAU9N707"/>
<keyword evidence="2" id="KW-1185">Reference proteome</keyword>
<dbReference type="PANTHER" id="PTHR47481:SF41">
    <property type="entry name" value="COPIA-LIKE POLYPROTEIN_RETROTRANSPOSON"/>
    <property type="match status" value="1"/>
</dbReference>
<name>A0AAU9N707_9ASTR</name>
<reference evidence="1 2" key="1">
    <citation type="submission" date="2022-01" db="EMBL/GenBank/DDBJ databases">
        <authorList>
            <person name="Xiong W."/>
            <person name="Schranz E."/>
        </authorList>
    </citation>
    <scope>NUCLEOTIDE SEQUENCE [LARGE SCALE GENOMIC DNA]</scope>
</reference>
<evidence type="ECO:0000313" key="2">
    <source>
        <dbReference type="Proteomes" id="UP001157418"/>
    </source>
</evidence>
<dbReference type="Pfam" id="PF14223">
    <property type="entry name" value="Retrotran_gag_2"/>
    <property type="match status" value="1"/>
</dbReference>
<accession>A0AAU9N707</accession>
<comment type="caution">
    <text evidence="1">The sequence shown here is derived from an EMBL/GenBank/DDBJ whole genome shotgun (WGS) entry which is preliminary data.</text>
</comment>
<dbReference type="PANTHER" id="PTHR47481">
    <property type="match status" value="1"/>
</dbReference>
<proteinExistence type="predicted"/>
<sequence length="248" mass="28186">MKDNKSKTSLCAITSTVITSHHQSSLLPLVFFLAASQSLFSIFNRCSPSSTSSCHRHHAKIKHSSANLKPYAITNVKAFIPLILDLNQLNHDSWCELFQTHYTGFGVLGHLDRSSKPKNADDEERYTLDSLVKMWIYGTLIQSLLNMVTKHGSTANSLWLSIKALFRDNKKARVMELDNEFHLISMGDHFVNEYYEKMKVTTDLLANIGYPVPKRTIVSHFLNDVSLKFDHMSTKITHKDAFPTILQT</sequence>
<organism evidence="1 2">
    <name type="scientific">Lactuca virosa</name>
    <dbReference type="NCBI Taxonomy" id="75947"/>
    <lineage>
        <taxon>Eukaryota</taxon>
        <taxon>Viridiplantae</taxon>
        <taxon>Streptophyta</taxon>
        <taxon>Embryophyta</taxon>
        <taxon>Tracheophyta</taxon>
        <taxon>Spermatophyta</taxon>
        <taxon>Magnoliopsida</taxon>
        <taxon>eudicotyledons</taxon>
        <taxon>Gunneridae</taxon>
        <taxon>Pentapetalae</taxon>
        <taxon>asterids</taxon>
        <taxon>campanulids</taxon>
        <taxon>Asterales</taxon>
        <taxon>Asteraceae</taxon>
        <taxon>Cichorioideae</taxon>
        <taxon>Cichorieae</taxon>
        <taxon>Lactucinae</taxon>
        <taxon>Lactuca</taxon>
    </lineage>
</organism>
<dbReference type="Proteomes" id="UP001157418">
    <property type="component" value="Unassembled WGS sequence"/>
</dbReference>
<protein>
    <submittedName>
        <fullName evidence="1">Uncharacterized protein</fullName>
    </submittedName>
</protein>